<reference evidence="2 3" key="1">
    <citation type="submission" date="2018-08" db="EMBL/GenBank/DDBJ databases">
        <title>A genome reference for cultivated species of the human gut microbiota.</title>
        <authorList>
            <person name="Zou Y."/>
            <person name="Xue W."/>
            <person name="Luo G."/>
        </authorList>
    </citation>
    <scope>NUCLEOTIDE SEQUENCE [LARGE SCALE GENOMIC DNA]</scope>
    <source>
        <strain evidence="2 3">AF13-3LB</strain>
    </source>
</reference>
<dbReference type="Gene3D" id="3.40.50.300">
    <property type="entry name" value="P-loop containing nucleotide triphosphate hydrolases"/>
    <property type="match status" value="1"/>
</dbReference>
<gene>
    <name evidence="2" type="ORF">DWV92_02225</name>
</gene>
<proteinExistence type="predicted"/>
<name>A0A395XH20_9BIFI</name>
<accession>A0A395XH20</accession>
<feature type="domain" description="Putative endonuclease Z1" evidence="1">
    <location>
        <begin position="406"/>
        <end position="632"/>
    </location>
</feature>
<dbReference type="InterPro" id="IPR027417">
    <property type="entry name" value="P-loop_NTPase"/>
</dbReference>
<evidence type="ECO:0000313" key="3">
    <source>
        <dbReference type="Proteomes" id="UP000265970"/>
    </source>
</evidence>
<evidence type="ECO:0000259" key="1">
    <source>
        <dbReference type="Pfam" id="PF10593"/>
    </source>
</evidence>
<protein>
    <recommendedName>
        <fullName evidence="1">Putative endonuclease Z1 domain-containing protein</fullName>
    </recommendedName>
</protein>
<dbReference type="SUPFAM" id="SSF52540">
    <property type="entry name" value="P-loop containing nucleoside triphosphate hydrolases"/>
    <property type="match status" value="1"/>
</dbReference>
<organism evidence="2 3">
    <name type="scientific">Bifidobacterium pseudolongum</name>
    <dbReference type="NCBI Taxonomy" id="1694"/>
    <lineage>
        <taxon>Bacteria</taxon>
        <taxon>Bacillati</taxon>
        <taxon>Actinomycetota</taxon>
        <taxon>Actinomycetes</taxon>
        <taxon>Bifidobacteriales</taxon>
        <taxon>Bifidobacteriaceae</taxon>
        <taxon>Bifidobacterium</taxon>
    </lineage>
</organism>
<sequence length="927" mass="106657">MSDIKRMADWIYENAGRDLDRKRDMELDAITEDHIENSFITWMGLAKIYPDFQDLEIEDSAQFINKLIHDYKIQEDFLKPVGFCYQDDQITPWLVQKKDNIEWFYWERYRKYLRDTKHWSRDTLRSMDRDTDNILDGIANPRTDEPFDRRGLVVASVQSGKTANYIGLISKAADAGYKIIIVMAGIYNVLRNQTQERIEDGFVGYDLVSKKHVGVGIGDHRRPLLGTSRIRDFNKATEDAMRGVTSGHVREPLVFVIKKNANSLREISLWLEDNCKADGPLLLIDDEADNASINVNYSKGEVSKINGQIRKILGLFDQSAYIGYTATPFANVLIDSRETDDEYGDDIFPRSFIYTLEQSTAYFGADKVFGDIDDPRPKHLRWIFDDDDSQGIKRRSGDVLETLPESLERAIDTFILACAIRVLSGDSDEHMTMMVNMSPYKTVQHSIYYLVEEYVNVLRHAINAYAALPSGRALGSSAKLRELHKIWKREYAHLQFSWDEVLSVLQETIRPVTLAEINSQSKDALDYTHTTQRVIAIGGYRLSRGLTLEGLLVSYYARNARAYDSLMQMARWFGYRFGYEELCRIWMTEQSARWYAYVSKATTELIDEVRAMCTAHSTPREYGLRIKSSPDALMITARNKMGSGTEIKTARVKLDGAFVETIAFDRNSAKLKYNDELASEFLRELQALHYVPDEHYSTEYGRPTGNLIRHVPSKLVRDYIRRYDNSPESAQSDSSYLLRHINLLDERGIDDWDVFVTTVKRAETNATFHAFGKTFIRERRAPGRGTNETTFYLSRMHLSSRGVDKAPLNNQQIESAETQFKNKNPEKTNVADVYYRLVRDRRPLLILHPVALQFKNDETYTKWLEPQNGGSTSIWPAASYVEETVGWSISFPKVGINEEVAYVYNDVMLNQMGNDIADEEEDDEPDF</sequence>
<comment type="caution">
    <text evidence="2">The sequence shown here is derived from an EMBL/GenBank/DDBJ whole genome shotgun (WGS) entry which is preliminary data.</text>
</comment>
<evidence type="ECO:0000313" key="2">
    <source>
        <dbReference type="EMBL" id="RGW11167.1"/>
    </source>
</evidence>
<dbReference type="Pfam" id="PF10593">
    <property type="entry name" value="Z1"/>
    <property type="match status" value="1"/>
</dbReference>
<dbReference type="Proteomes" id="UP000265970">
    <property type="component" value="Unassembled WGS sequence"/>
</dbReference>
<dbReference type="InterPro" id="IPR018310">
    <property type="entry name" value="Put_endonuclease_Z1-dom"/>
</dbReference>
<dbReference type="EMBL" id="QRZV01000001">
    <property type="protein sequence ID" value="RGW11167.1"/>
    <property type="molecule type" value="Genomic_DNA"/>
</dbReference>
<dbReference type="RefSeq" id="WP_118238764.1">
    <property type="nucleotide sequence ID" value="NZ_QRZV01000001.1"/>
</dbReference>
<dbReference type="AlphaFoldDB" id="A0A395XH20"/>